<dbReference type="AlphaFoldDB" id="A0A382BEG5"/>
<evidence type="ECO:0000313" key="1">
    <source>
        <dbReference type="EMBL" id="SVB11652.1"/>
    </source>
</evidence>
<dbReference type="Gene3D" id="3.40.50.620">
    <property type="entry name" value="HUPs"/>
    <property type="match status" value="1"/>
</dbReference>
<accession>A0A382BEG5</accession>
<feature type="non-terminal residue" evidence="1">
    <location>
        <position position="1"/>
    </location>
</feature>
<organism evidence="1">
    <name type="scientific">marine metagenome</name>
    <dbReference type="NCBI Taxonomy" id="408172"/>
    <lineage>
        <taxon>unclassified sequences</taxon>
        <taxon>metagenomes</taxon>
        <taxon>ecological metagenomes</taxon>
    </lineage>
</organism>
<gene>
    <name evidence="1" type="ORF">METZ01_LOCUS164506</name>
</gene>
<dbReference type="InterPro" id="IPR014729">
    <property type="entry name" value="Rossmann-like_a/b/a_fold"/>
</dbReference>
<reference evidence="1" key="1">
    <citation type="submission" date="2018-05" db="EMBL/GenBank/DDBJ databases">
        <authorList>
            <person name="Lanie J.A."/>
            <person name="Ng W.-L."/>
            <person name="Kazmierczak K.M."/>
            <person name="Andrzejewski T.M."/>
            <person name="Davidsen T.M."/>
            <person name="Wayne K.J."/>
            <person name="Tettelin H."/>
            <person name="Glass J.I."/>
            <person name="Rusch D."/>
            <person name="Podicherti R."/>
            <person name="Tsui H.-C.T."/>
            <person name="Winkler M.E."/>
        </authorList>
    </citation>
    <scope>NUCLEOTIDE SEQUENCE</scope>
</reference>
<name>A0A382BEG5_9ZZZZ</name>
<protein>
    <recommendedName>
        <fullName evidence="2">UspA domain-containing protein</fullName>
    </recommendedName>
</protein>
<evidence type="ECO:0008006" key="2">
    <source>
        <dbReference type="Google" id="ProtNLM"/>
    </source>
</evidence>
<proteinExistence type="predicted"/>
<sequence length="138" mass="15042">VRFASKRAANTKGGIILLKIIEHSDPQHWQSVEEIILQEARDEAQEKLKKWSKVINDLSGITPELCIKEGIASEKIIEILEEDNAVRFLVLAASSGDQPGPLVSLLAGQKSGKLPVPIVIVPQDLSDEAIDDLASRAK</sequence>
<dbReference type="EMBL" id="UINC01029247">
    <property type="protein sequence ID" value="SVB11652.1"/>
    <property type="molecule type" value="Genomic_DNA"/>
</dbReference>